<dbReference type="Proteomes" id="UP000253908">
    <property type="component" value="Chromosome"/>
</dbReference>
<name>A0A345PDI8_9BACI</name>
<organism evidence="1 2">
    <name type="scientific">Oceanobacillus zhaokaii</name>
    <dbReference type="NCBI Taxonomy" id="2052660"/>
    <lineage>
        <taxon>Bacteria</taxon>
        <taxon>Bacillati</taxon>
        <taxon>Bacillota</taxon>
        <taxon>Bacilli</taxon>
        <taxon>Bacillales</taxon>
        <taxon>Bacillaceae</taxon>
        <taxon>Oceanobacillus</taxon>
    </lineage>
</organism>
<gene>
    <name evidence="1" type="ORF">CUC15_03405</name>
</gene>
<reference evidence="2" key="1">
    <citation type="submission" date="2017-11" db="EMBL/GenBank/DDBJ databases">
        <authorList>
            <person name="Zhu W."/>
        </authorList>
    </citation>
    <scope>NUCLEOTIDE SEQUENCE [LARGE SCALE GENOMIC DNA]</scope>
    <source>
        <strain evidence="2">160</strain>
    </source>
</reference>
<dbReference type="EMBL" id="CP024848">
    <property type="protein sequence ID" value="AXI08068.1"/>
    <property type="molecule type" value="Genomic_DNA"/>
</dbReference>
<dbReference type="RefSeq" id="WP_114915361.1">
    <property type="nucleotide sequence ID" value="NZ_CP024848.1"/>
</dbReference>
<evidence type="ECO:0000313" key="1">
    <source>
        <dbReference type="EMBL" id="AXI08068.1"/>
    </source>
</evidence>
<keyword evidence="2" id="KW-1185">Reference proteome</keyword>
<sequence>MTERYINSSGKSFTDDYIIDLNVVTGATYLIEKDIHDLTKEFIQFRGNDELQGDVSYIKNTYNSDDIN</sequence>
<dbReference type="AlphaFoldDB" id="A0A345PDI8"/>
<accession>A0A345PDI8</accession>
<dbReference type="KEGG" id="ocn:CUC15_03405"/>
<proteinExistence type="predicted"/>
<protein>
    <submittedName>
        <fullName evidence="1">Uncharacterized protein</fullName>
    </submittedName>
</protein>
<evidence type="ECO:0000313" key="2">
    <source>
        <dbReference type="Proteomes" id="UP000253908"/>
    </source>
</evidence>